<feature type="region of interest" description="Disordered" evidence="1">
    <location>
        <begin position="209"/>
        <end position="228"/>
    </location>
</feature>
<evidence type="ECO:0000313" key="2">
    <source>
        <dbReference type="EMBL" id="CAD8359271.1"/>
    </source>
</evidence>
<feature type="region of interest" description="Disordered" evidence="1">
    <location>
        <begin position="29"/>
        <end position="66"/>
    </location>
</feature>
<name>A0A7S0AC77_9DINO</name>
<feature type="compositionally biased region" description="Gly residues" evidence="1">
    <location>
        <begin position="33"/>
        <end position="44"/>
    </location>
</feature>
<sequence>MPVQARRAQEVTRMAGAPTLRAMLPGAATAATGGRGGLGGGFGGVSSTRRRSSMPPGPQPEEQEAMTRSLRLGNDERFVAMSLYAAKAKDGGDGDGQYARMIRTNRRLIGLNEDEAQLGDGSSFQDVASWSLEASSAVGGRLHRPPGANIKERIDWQESFDHSVRRLLVDFQLSDAPSCRLQHLERMHAWFEEHGKKQTRKAREGPNYLVADRGGSMPAGSTKDIPSKYGAAHELLPGAFKKR</sequence>
<dbReference type="AlphaFoldDB" id="A0A7S0AC77"/>
<protein>
    <submittedName>
        <fullName evidence="2">Uncharacterized protein</fullName>
    </submittedName>
</protein>
<dbReference type="EMBL" id="HBEG01023539">
    <property type="protein sequence ID" value="CAD8359271.1"/>
    <property type="molecule type" value="Transcribed_RNA"/>
</dbReference>
<accession>A0A7S0AC77</accession>
<gene>
    <name evidence="2" type="ORF">PBAH0796_LOCUS14248</name>
</gene>
<reference evidence="2" key="1">
    <citation type="submission" date="2021-01" db="EMBL/GenBank/DDBJ databases">
        <authorList>
            <person name="Corre E."/>
            <person name="Pelletier E."/>
            <person name="Niang G."/>
            <person name="Scheremetjew M."/>
            <person name="Finn R."/>
            <person name="Kale V."/>
            <person name="Holt S."/>
            <person name="Cochrane G."/>
            <person name="Meng A."/>
            <person name="Brown T."/>
            <person name="Cohen L."/>
        </authorList>
    </citation>
    <scope>NUCLEOTIDE SEQUENCE</scope>
    <source>
        <strain evidence="2">Pbaha01</strain>
    </source>
</reference>
<evidence type="ECO:0000256" key="1">
    <source>
        <dbReference type="SAM" id="MobiDB-lite"/>
    </source>
</evidence>
<organism evidence="2">
    <name type="scientific">Pyrodinium bahamense</name>
    <dbReference type="NCBI Taxonomy" id="73915"/>
    <lineage>
        <taxon>Eukaryota</taxon>
        <taxon>Sar</taxon>
        <taxon>Alveolata</taxon>
        <taxon>Dinophyceae</taxon>
        <taxon>Gonyaulacales</taxon>
        <taxon>Pyrocystaceae</taxon>
        <taxon>Pyrodinium</taxon>
    </lineage>
</organism>
<proteinExistence type="predicted"/>